<evidence type="ECO:0000256" key="1">
    <source>
        <dbReference type="ARBA" id="ARBA00000085"/>
    </source>
</evidence>
<dbReference type="Pfam" id="PF02518">
    <property type="entry name" value="HATPase_c"/>
    <property type="match status" value="1"/>
</dbReference>
<feature type="domain" description="Histidine kinase" evidence="19">
    <location>
        <begin position="338"/>
        <end position="529"/>
    </location>
</feature>
<keyword evidence="8" id="KW-0597">Phosphoprotein</keyword>
<feature type="domain" description="PAS" evidence="20">
    <location>
        <begin position="207"/>
        <end position="258"/>
    </location>
</feature>
<evidence type="ECO:0000256" key="8">
    <source>
        <dbReference type="ARBA" id="ARBA00022553"/>
    </source>
</evidence>
<evidence type="ECO:0000256" key="17">
    <source>
        <dbReference type="ARBA" id="ARBA00024827"/>
    </source>
</evidence>
<dbReference type="InterPro" id="IPR035965">
    <property type="entry name" value="PAS-like_dom_sf"/>
</dbReference>
<keyword evidence="9" id="KW-0808">Transferase</keyword>
<dbReference type="Pfam" id="PF00989">
    <property type="entry name" value="PAS"/>
    <property type="match status" value="2"/>
</dbReference>
<dbReference type="Gene3D" id="3.30.450.20">
    <property type="entry name" value="PAS domain"/>
    <property type="match status" value="2"/>
</dbReference>
<protein>
    <recommendedName>
        <fullName evidence="5">Oxygen sensor histidine kinase NreB</fullName>
        <ecNumber evidence="4">2.7.13.3</ecNumber>
    </recommendedName>
    <alternativeName>
        <fullName evidence="18">Nitrogen regulation protein B</fullName>
    </alternativeName>
</protein>
<evidence type="ECO:0000256" key="4">
    <source>
        <dbReference type="ARBA" id="ARBA00012438"/>
    </source>
</evidence>
<dbReference type="InterPro" id="IPR011712">
    <property type="entry name" value="Sig_transdc_His_kin_sub3_dim/P"/>
</dbReference>
<evidence type="ECO:0000259" key="19">
    <source>
        <dbReference type="PROSITE" id="PS50109"/>
    </source>
</evidence>
<sequence length="557" mass="60902">MLTMDLPWSLVCNDFAQSTRRSAPPKMRGPTMIKKSEIGAGMYDPHSSTEPTEMDAAVQSGAIHAALEGIVTIDEAMHIVMINPAAQRMFGQPAAQLLGQDLSVLIPGALRELHRAHVQKFMASEVAERPMSERGQLMGLRADGSVFPLEAAICQVEASSKLGGHRYFTAMLRDVSNEQKLAAQVDHLNRRMRMLFDLLPVAIWITEGESVVYANSACARLFGVAQRESLTGQSIYALLHPATHEQVREKVAHALASEDEVLPMHGKIARHDGSSRDVEMVVAALPDHSRTLVQMVLSDITKQSQERRALLASRRTLRDLAASLVDTREEEQRRMARELHDELGQRLTALKLELSVLEGTETPCVPSARTQSMIQMVDDTMAATRRISMDLRPLMLDDLGVNAAIEWLAHEYERRAGLQVSLRCDPLPDQLPQKVLTALYRIVQEALTNIVRHANATRVAISIVHTGSSIELRVEDNGAGFPEQPLRVPGKSFGLIGIRERVLMLGGELSLGNLPGGGASMVVKLPMSGTDSTGEPLESAESLLQLLAGAAPFDTLS</sequence>
<dbReference type="SMART" id="SM00091">
    <property type="entry name" value="PAS"/>
    <property type="match status" value="2"/>
</dbReference>
<dbReference type="GO" id="GO:0005737">
    <property type="term" value="C:cytoplasm"/>
    <property type="evidence" value="ECO:0007669"/>
    <property type="project" value="UniProtKB-SubCell"/>
</dbReference>
<dbReference type="PROSITE" id="PS50112">
    <property type="entry name" value="PAS"/>
    <property type="match status" value="2"/>
</dbReference>
<comment type="caution">
    <text evidence="21">The sequence shown here is derived from an EMBL/GenBank/DDBJ whole genome shotgun (WGS) entry which is preliminary data.</text>
</comment>
<dbReference type="InterPro" id="IPR003594">
    <property type="entry name" value="HATPase_dom"/>
</dbReference>
<evidence type="ECO:0000259" key="20">
    <source>
        <dbReference type="PROSITE" id="PS50112"/>
    </source>
</evidence>
<evidence type="ECO:0000256" key="5">
    <source>
        <dbReference type="ARBA" id="ARBA00017322"/>
    </source>
</evidence>
<keyword evidence="11" id="KW-0547">Nucleotide-binding</keyword>
<evidence type="ECO:0000313" key="21">
    <source>
        <dbReference type="EMBL" id="NWF45956.1"/>
    </source>
</evidence>
<dbReference type="PRINTS" id="PR00344">
    <property type="entry name" value="BCTRLSENSOR"/>
</dbReference>
<comment type="function">
    <text evidence="17">Member of the two-component regulatory system NreB/NreC involved in the control of dissimilatory nitrate/nitrite reduction in response to oxygen. NreB functions as a direct oxygen sensor histidine kinase which is autophosphorylated, in the absence of oxygen, probably at the conserved histidine residue, and transfers its phosphate group probably to a conserved aspartate residue of NreC. NreB/NreC activates the expression of the nitrate (narGHJI) and nitrite (nir) reductase operons, as well as the putative nitrate transporter gene narT.</text>
</comment>
<dbReference type="InterPro" id="IPR050482">
    <property type="entry name" value="Sensor_HK_TwoCompSys"/>
</dbReference>
<dbReference type="EMBL" id="VYGV01000007">
    <property type="protein sequence ID" value="NWF45956.1"/>
    <property type="molecule type" value="Genomic_DNA"/>
</dbReference>
<evidence type="ECO:0000256" key="16">
    <source>
        <dbReference type="ARBA" id="ARBA00023014"/>
    </source>
</evidence>
<proteinExistence type="predicted"/>
<dbReference type="InterPro" id="IPR013767">
    <property type="entry name" value="PAS_fold"/>
</dbReference>
<dbReference type="GO" id="GO:0000155">
    <property type="term" value="F:phosphorelay sensor kinase activity"/>
    <property type="evidence" value="ECO:0007669"/>
    <property type="project" value="InterPro"/>
</dbReference>
<dbReference type="Proteomes" id="UP000545507">
    <property type="component" value="Unassembled WGS sequence"/>
</dbReference>
<dbReference type="CDD" id="cd00130">
    <property type="entry name" value="PAS"/>
    <property type="match status" value="2"/>
</dbReference>
<dbReference type="InterPro" id="IPR000014">
    <property type="entry name" value="PAS"/>
</dbReference>
<gene>
    <name evidence="21" type="ORF">F3K02_11945</name>
</gene>
<evidence type="ECO:0000256" key="18">
    <source>
        <dbReference type="ARBA" id="ARBA00030800"/>
    </source>
</evidence>
<dbReference type="GO" id="GO:0046983">
    <property type="term" value="F:protein dimerization activity"/>
    <property type="evidence" value="ECO:0007669"/>
    <property type="project" value="InterPro"/>
</dbReference>
<dbReference type="EC" id="2.7.13.3" evidence="4"/>
<accession>A0A7Y8GWT1</accession>
<dbReference type="PANTHER" id="PTHR24421:SF10">
    <property type="entry name" value="NITRATE_NITRITE SENSOR PROTEIN NARQ"/>
    <property type="match status" value="1"/>
</dbReference>
<keyword evidence="16" id="KW-0411">Iron-sulfur</keyword>
<dbReference type="PANTHER" id="PTHR24421">
    <property type="entry name" value="NITRATE/NITRITE SENSOR PROTEIN NARX-RELATED"/>
    <property type="match status" value="1"/>
</dbReference>
<name>A0A7Y8GWT1_9BURK</name>
<evidence type="ECO:0000256" key="13">
    <source>
        <dbReference type="ARBA" id="ARBA00022840"/>
    </source>
</evidence>
<comment type="cofactor">
    <cofactor evidence="2">
        <name>[4Fe-4S] cluster</name>
        <dbReference type="ChEBI" id="CHEBI:49883"/>
    </cofactor>
</comment>
<organism evidence="21 22">
    <name type="scientific">Hydrogenophaga aromaticivorans</name>
    <dbReference type="NCBI Taxonomy" id="2610898"/>
    <lineage>
        <taxon>Bacteria</taxon>
        <taxon>Pseudomonadati</taxon>
        <taxon>Pseudomonadota</taxon>
        <taxon>Betaproteobacteria</taxon>
        <taxon>Burkholderiales</taxon>
        <taxon>Comamonadaceae</taxon>
        <taxon>Hydrogenophaga</taxon>
    </lineage>
</organism>
<dbReference type="SMART" id="SM00387">
    <property type="entry name" value="HATPase_c"/>
    <property type="match status" value="1"/>
</dbReference>
<dbReference type="GO" id="GO:0046872">
    <property type="term" value="F:metal ion binding"/>
    <property type="evidence" value="ECO:0007669"/>
    <property type="project" value="UniProtKB-KW"/>
</dbReference>
<keyword evidence="7" id="KW-0963">Cytoplasm</keyword>
<evidence type="ECO:0000256" key="2">
    <source>
        <dbReference type="ARBA" id="ARBA00001966"/>
    </source>
</evidence>
<dbReference type="AlphaFoldDB" id="A0A7Y8GWT1"/>
<keyword evidence="12" id="KW-0418">Kinase</keyword>
<evidence type="ECO:0000256" key="10">
    <source>
        <dbReference type="ARBA" id="ARBA00022723"/>
    </source>
</evidence>
<dbReference type="GO" id="GO:0005524">
    <property type="term" value="F:ATP binding"/>
    <property type="evidence" value="ECO:0007669"/>
    <property type="project" value="UniProtKB-KW"/>
</dbReference>
<evidence type="ECO:0000256" key="9">
    <source>
        <dbReference type="ARBA" id="ARBA00022679"/>
    </source>
</evidence>
<evidence type="ECO:0000256" key="11">
    <source>
        <dbReference type="ARBA" id="ARBA00022741"/>
    </source>
</evidence>
<keyword evidence="13" id="KW-0067">ATP-binding</keyword>
<keyword evidence="15" id="KW-0902">Two-component regulatory system</keyword>
<comment type="subcellular location">
    <subcellularLocation>
        <location evidence="3">Cytoplasm</location>
    </subcellularLocation>
</comment>
<dbReference type="Gene3D" id="3.30.565.10">
    <property type="entry name" value="Histidine kinase-like ATPase, C-terminal domain"/>
    <property type="match status" value="1"/>
</dbReference>
<evidence type="ECO:0000256" key="6">
    <source>
        <dbReference type="ARBA" id="ARBA00022485"/>
    </source>
</evidence>
<evidence type="ECO:0000256" key="14">
    <source>
        <dbReference type="ARBA" id="ARBA00023004"/>
    </source>
</evidence>
<dbReference type="InterPro" id="IPR036890">
    <property type="entry name" value="HATPase_C_sf"/>
</dbReference>
<dbReference type="NCBIfam" id="TIGR00229">
    <property type="entry name" value="sensory_box"/>
    <property type="match status" value="2"/>
</dbReference>
<dbReference type="CDD" id="cd16917">
    <property type="entry name" value="HATPase_UhpB-NarQ-NarX-like"/>
    <property type="match status" value="1"/>
</dbReference>
<keyword evidence="6" id="KW-0004">4Fe-4S</keyword>
<feature type="domain" description="PAS" evidence="20">
    <location>
        <begin position="62"/>
        <end position="125"/>
    </location>
</feature>
<dbReference type="PROSITE" id="PS50109">
    <property type="entry name" value="HIS_KIN"/>
    <property type="match status" value="1"/>
</dbReference>
<dbReference type="SUPFAM" id="SSF55785">
    <property type="entry name" value="PYP-like sensor domain (PAS domain)"/>
    <property type="match status" value="2"/>
</dbReference>
<evidence type="ECO:0000256" key="7">
    <source>
        <dbReference type="ARBA" id="ARBA00022490"/>
    </source>
</evidence>
<dbReference type="GO" id="GO:0006355">
    <property type="term" value="P:regulation of DNA-templated transcription"/>
    <property type="evidence" value="ECO:0007669"/>
    <property type="project" value="InterPro"/>
</dbReference>
<keyword evidence="10" id="KW-0479">Metal-binding</keyword>
<dbReference type="SUPFAM" id="SSF55874">
    <property type="entry name" value="ATPase domain of HSP90 chaperone/DNA topoisomerase II/histidine kinase"/>
    <property type="match status" value="1"/>
</dbReference>
<evidence type="ECO:0000256" key="15">
    <source>
        <dbReference type="ARBA" id="ARBA00023012"/>
    </source>
</evidence>
<comment type="catalytic activity">
    <reaction evidence="1">
        <text>ATP + protein L-histidine = ADP + protein N-phospho-L-histidine.</text>
        <dbReference type="EC" id="2.7.13.3"/>
    </reaction>
</comment>
<keyword evidence="14" id="KW-0408">Iron</keyword>
<dbReference type="InterPro" id="IPR004358">
    <property type="entry name" value="Sig_transdc_His_kin-like_C"/>
</dbReference>
<evidence type="ECO:0000256" key="12">
    <source>
        <dbReference type="ARBA" id="ARBA00022777"/>
    </source>
</evidence>
<dbReference type="InterPro" id="IPR005467">
    <property type="entry name" value="His_kinase_dom"/>
</dbReference>
<keyword evidence="22" id="KW-1185">Reference proteome</keyword>
<evidence type="ECO:0000313" key="22">
    <source>
        <dbReference type="Proteomes" id="UP000545507"/>
    </source>
</evidence>
<evidence type="ECO:0000256" key="3">
    <source>
        <dbReference type="ARBA" id="ARBA00004496"/>
    </source>
</evidence>
<dbReference type="GO" id="GO:0051539">
    <property type="term" value="F:4 iron, 4 sulfur cluster binding"/>
    <property type="evidence" value="ECO:0007669"/>
    <property type="project" value="UniProtKB-KW"/>
</dbReference>
<dbReference type="Gene3D" id="1.20.5.1930">
    <property type="match status" value="1"/>
</dbReference>
<dbReference type="GO" id="GO:0016020">
    <property type="term" value="C:membrane"/>
    <property type="evidence" value="ECO:0007669"/>
    <property type="project" value="InterPro"/>
</dbReference>
<reference evidence="21 22" key="1">
    <citation type="submission" date="2019-09" db="EMBL/GenBank/DDBJ databases">
        <title>Hydrogenophaga aromatica sp. nov., isolated from a para-xylene-degrading enrichment culture.</title>
        <authorList>
            <person name="Tancsics A."/>
            <person name="Banerjee S."/>
        </authorList>
    </citation>
    <scope>NUCLEOTIDE SEQUENCE [LARGE SCALE GENOMIC DNA]</scope>
    <source>
        <strain evidence="21 22">D2P1</strain>
    </source>
</reference>
<dbReference type="Pfam" id="PF07730">
    <property type="entry name" value="HisKA_3"/>
    <property type="match status" value="1"/>
</dbReference>